<evidence type="ECO:0000256" key="2">
    <source>
        <dbReference type="ARBA" id="ARBA00006679"/>
    </source>
</evidence>
<dbReference type="KEGG" id="rbd:ALSL_0279"/>
<keyword evidence="9" id="KW-1185">Reference proteome</keyword>
<dbReference type="RefSeq" id="WP_198410665.1">
    <property type="nucleotide sequence ID" value="NZ_AP018560.1"/>
</dbReference>
<dbReference type="AlphaFoldDB" id="A0A2Z6E2I1"/>
<dbReference type="InterPro" id="IPR051907">
    <property type="entry name" value="DoxX-like_oxidoreductase"/>
</dbReference>
<organism evidence="8 9">
    <name type="scientific">Aerosticca soli</name>
    <dbReference type="NCBI Taxonomy" id="2010829"/>
    <lineage>
        <taxon>Bacteria</taxon>
        <taxon>Pseudomonadati</taxon>
        <taxon>Pseudomonadota</taxon>
        <taxon>Gammaproteobacteria</taxon>
        <taxon>Lysobacterales</taxon>
        <taxon>Rhodanobacteraceae</taxon>
        <taxon>Aerosticca</taxon>
    </lineage>
</organism>
<sequence length="152" mass="16725">MQANDAAVILIRLAVGLAVFFPEGLQKLLFPELLGAGRFAAIGIPWPGFFGPFVGVVETLCGLLIVLGLATRWAAVPLIVVMIVALLSTKVPIWLGHDWWIFHAPKMSRYGFWSAQHEARADVTMLLSLLFLSIVGGGRWSLDALLRHRRPL</sequence>
<gene>
    <name evidence="8" type="ORF">ALSL_0279</name>
</gene>
<protein>
    <recommendedName>
        <fullName evidence="10">DoxX family protein</fullName>
    </recommendedName>
</protein>
<evidence type="ECO:0000256" key="7">
    <source>
        <dbReference type="SAM" id="Phobius"/>
    </source>
</evidence>
<dbReference type="GO" id="GO:0005886">
    <property type="term" value="C:plasma membrane"/>
    <property type="evidence" value="ECO:0007669"/>
    <property type="project" value="UniProtKB-SubCell"/>
</dbReference>
<evidence type="ECO:0000256" key="3">
    <source>
        <dbReference type="ARBA" id="ARBA00022475"/>
    </source>
</evidence>
<feature type="transmembrane region" description="Helical" evidence="7">
    <location>
        <begin position="6"/>
        <end position="25"/>
    </location>
</feature>
<evidence type="ECO:0000313" key="9">
    <source>
        <dbReference type="Proteomes" id="UP000270530"/>
    </source>
</evidence>
<evidence type="ECO:0000256" key="1">
    <source>
        <dbReference type="ARBA" id="ARBA00004651"/>
    </source>
</evidence>
<feature type="transmembrane region" description="Helical" evidence="7">
    <location>
        <begin position="123"/>
        <end position="142"/>
    </location>
</feature>
<evidence type="ECO:0000256" key="4">
    <source>
        <dbReference type="ARBA" id="ARBA00022692"/>
    </source>
</evidence>
<evidence type="ECO:0000313" key="8">
    <source>
        <dbReference type="EMBL" id="BBD78951.1"/>
    </source>
</evidence>
<reference evidence="9" key="2">
    <citation type="submission" date="2018-06" db="EMBL/GenBank/DDBJ databases">
        <title>Genome sequence of Rhodanobacteraceae bacterium strain Dysh456.</title>
        <authorList>
            <person name="Fukui M."/>
        </authorList>
    </citation>
    <scope>NUCLEOTIDE SEQUENCE [LARGE SCALE GENOMIC DNA]</scope>
    <source>
        <strain evidence="9">Dysh456</strain>
    </source>
</reference>
<feature type="transmembrane region" description="Helical" evidence="7">
    <location>
        <begin position="46"/>
        <end position="70"/>
    </location>
</feature>
<accession>A0A2Z6E2I1</accession>
<reference evidence="9" key="1">
    <citation type="submission" date="2018-04" db="EMBL/GenBank/DDBJ databases">
        <authorList>
            <person name="Watanabe M."/>
            <person name="Kojima H."/>
        </authorList>
    </citation>
    <scope>NUCLEOTIDE SEQUENCE [LARGE SCALE GENOMIC DNA]</scope>
    <source>
        <strain evidence="9">Dysh456</strain>
    </source>
</reference>
<keyword evidence="5 7" id="KW-1133">Transmembrane helix</keyword>
<keyword evidence="6 7" id="KW-0472">Membrane</keyword>
<dbReference type="PANTHER" id="PTHR33452">
    <property type="entry name" value="OXIDOREDUCTASE CATD-RELATED"/>
    <property type="match status" value="1"/>
</dbReference>
<evidence type="ECO:0000256" key="5">
    <source>
        <dbReference type="ARBA" id="ARBA00022989"/>
    </source>
</evidence>
<feature type="transmembrane region" description="Helical" evidence="7">
    <location>
        <begin position="76"/>
        <end position="102"/>
    </location>
</feature>
<dbReference type="Pfam" id="PF07681">
    <property type="entry name" value="DoxX"/>
    <property type="match status" value="1"/>
</dbReference>
<evidence type="ECO:0000256" key="6">
    <source>
        <dbReference type="ARBA" id="ARBA00023136"/>
    </source>
</evidence>
<keyword evidence="3" id="KW-1003">Cell membrane</keyword>
<keyword evidence="4 7" id="KW-0812">Transmembrane</keyword>
<proteinExistence type="inferred from homology"/>
<evidence type="ECO:0008006" key="10">
    <source>
        <dbReference type="Google" id="ProtNLM"/>
    </source>
</evidence>
<dbReference type="PANTHER" id="PTHR33452:SF1">
    <property type="entry name" value="INNER MEMBRANE PROTEIN YPHA-RELATED"/>
    <property type="match status" value="1"/>
</dbReference>
<dbReference type="Proteomes" id="UP000270530">
    <property type="component" value="Chromosome"/>
</dbReference>
<name>A0A2Z6E2I1_9GAMM</name>
<comment type="subcellular location">
    <subcellularLocation>
        <location evidence="1">Cell membrane</location>
        <topology evidence="1">Multi-pass membrane protein</topology>
    </subcellularLocation>
</comment>
<dbReference type="InterPro" id="IPR032808">
    <property type="entry name" value="DoxX"/>
</dbReference>
<comment type="similarity">
    <text evidence="2">Belongs to the DoxX family.</text>
</comment>
<dbReference type="EMBL" id="AP018560">
    <property type="protein sequence ID" value="BBD78951.1"/>
    <property type="molecule type" value="Genomic_DNA"/>
</dbReference>